<dbReference type="AlphaFoldDB" id="K6X2Z3"/>
<gene>
    <name evidence="2" type="ORF">GONAM_15_01260</name>
</gene>
<feature type="transmembrane region" description="Helical" evidence="1">
    <location>
        <begin position="150"/>
        <end position="171"/>
    </location>
</feature>
<feature type="transmembrane region" description="Helical" evidence="1">
    <location>
        <begin position="15"/>
        <end position="36"/>
    </location>
</feature>
<feature type="transmembrane region" description="Helical" evidence="1">
    <location>
        <begin position="93"/>
        <end position="113"/>
    </location>
</feature>
<sequence length="179" mass="19428">MVQSSWFNWEVAEPFYLAALTQVVAAVLVTIADLITRRRLRNLKEKELPEFTLFLPDGNEAGSMKAGLTAKELQIEGLTTPEIIESVSKNRDAAIILSTVPLTVLPVVINAQIADNTQWILLAIIFAITLTLAGVVMFSSSFYSRARVWVFGVTSLVGIIINLVLGSILGLTTSVAPTP</sequence>
<comment type="caution">
    <text evidence="2">The sequence shown here is derived from an EMBL/GenBank/DDBJ whole genome shotgun (WGS) entry which is preliminary data.</text>
</comment>
<feature type="transmembrane region" description="Helical" evidence="1">
    <location>
        <begin position="119"/>
        <end position="138"/>
    </location>
</feature>
<keyword evidence="1" id="KW-0812">Transmembrane</keyword>
<dbReference type="EMBL" id="BAHE01000015">
    <property type="protein sequence ID" value="GAC00417.1"/>
    <property type="molecule type" value="Genomic_DNA"/>
</dbReference>
<evidence type="ECO:0000256" key="1">
    <source>
        <dbReference type="SAM" id="Phobius"/>
    </source>
</evidence>
<keyword evidence="3" id="KW-1185">Reference proteome</keyword>
<evidence type="ECO:0000313" key="3">
    <source>
        <dbReference type="Proteomes" id="UP000035058"/>
    </source>
</evidence>
<dbReference type="Proteomes" id="UP000035058">
    <property type="component" value="Unassembled WGS sequence"/>
</dbReference>
<evidence type="ECO:0000313" key="2">
    <source>
        <dbReference type="EMBL" id="GAC00417.1"/>
    </source>
</evidence>
<accession>K6X2Z3</accession>
<organism evidence="2 3">
    <name type="scientific">Gordonia namibiensis NBRC 108229</name>
    <dbReference type="NCBI Taxonomy" id="1208314"/>
    <lineage>
        <taxon>Bacteria</taxon>
        <taxon>Bacillati</taxon>
        <taxon>Actinomycetota</taxon>
        <taxon>Actinomycetes</taxon>
        <taxon>Mycobacteriales</taxon>
        <taxon>Gordoniaceae</taxon>
        <taxon>Gordonia</taxon>
    </lineage>
</organism>
<proteinExistence type="predicted"/>
<name>K6X2Z3_9ACTN</name>
<protein>
    <submittedName>
        <fullName evidence="2">Uncharacterized protein</fullName>
    </submittedName>
</protein>
<reference evidence="2 3" key="1">
    <citation type="submission" date="2012-08" db="EMBL/GenBank/DDBJ databases">
        <title>Whole genome shotgun sequence of Gordonia namibiensis NBRC 108229.</title>
        <authorList>
            <person name="Isaki-Nakamura S."/>
            <person name="Hosoyama A."/>
            <person name="Tsuchikane K."/>
            <person name="Katsumata H."/>
            <person name="Baba S."/>
            <person name="Yamazaki S."/>
            <person name="Fujita N."/>
        </authorList>
    </citation>
    <scope>NUCLEOTIDE SEQUENCE [LARGE SCALE GENOMIC DNA]</scope>
    <source>
        <strain evidence="2 3">NBRC 108229</strain>
    </source>
</reference>
<keyword evidence="1" id="KW-1133">Transmembrane helix</keyword>
<keyword evidence="1" id="KW-0472">Membrane</keyword>